<dbReference type="Pfam" id="PF00090">
    <property type="entry name" value="TSP_1"/>
    <property type="match status" value="1"/>
</dbReference>
<dbReference type="InterPro" id="IPR036179">
    <property type="entry name" value="Ig-like_dom_sf"/>
</dbReference>
<name>A0ABD1E038_HYPHA</name>
<comment type="caution">
    <text evidence="3">Lacks conserved residue(s) required for the propagation of feature annotation.</text>
</comment>
<dbReference type="InterPro" id="IPR013783">
    <property type="entry name" value="Ig-like_fold"/>
</dbReference>
<keyword evidence="5" id="KW-0732">Signal</keyword>
<keyword evidence="2" id="KW-1015">Disulfide bond</keyword>
<dbReference type="SMART" id="SM00209">
    <property type="entry name" value="TSP1"/>
    <property type="match status" value="1"/>
</dbReference>
<dbReference type="InterPro" id="IPR036383">
    <property type="entry name" value="TSP1_rpt_sf"/>
</dbReference>
<dbReference type="InterPro" id="IPR038178">
    <property type="entry name" value="Kringle_sf"/>
</dbReference>
<feature type="domain" description="Kringle" evidence="6">
    <location>
        <begin position="551"/>
        <end position="618"/>
    </location>
</feature>
<dbReference type="PANTHER" id="PTHR24261">
    <property type="entry name" value="PLASMINOGEN-RELATED"/>
    <property type="match status" value="1"/>
</dbReference>
<dbReference type="SUPFAM" id="SSF82895">
    <property type="entry name" value="TSP-1 type 1 repeat"/>
    <property type="match status" value="1"/>
</dbReference>
<feature type="transmembrane region" description="Helical" evidence="4">
    <location>
        <begin position="1304"/>
        <end position="1329"/>
    </location>
</feature>
<keyword evidence="4" id="KW-0472">Membrane</keyword>
<keyword evidence="4" id="KW-1133">Transmembrane helix</keyword>
<dbReference type="PANTHER" id="PTHR24261:SF7">
    <property type="entry name" value="KRINGLE DOMAIN-CONTAINING PROTEIN"/>
    <property type="match status" value="1"/>
</dbReference>
<dbReference type="SMART" id="SM00130">
    <property type="entry name" value="KR"/>
    <property type="match status" value="4"/>
</dbReference>
<dbReference type="Gene3D" id="2.60.40.10">
    <property type="entry name" value="Immunoglobulins"/>
    <property type="match status" value="1"/>
</dbReference>
<dbReference type="Gene3D" id="2.40.20.10">
    <property type="entry name" value="Plasminogen Kringle 4"/>
    <property type="match status" value="4"/>
</dbReference>
<evidence type="ECO:0000313" key="7">
    <source>
        <dbReference type="EMBL" id="KAL1488031.1"/>
    </source>
</evidence>
<protein>
    <recommendedName>
        <fullName evidence="6">Kringle domain-containing protein</fullName>
    </recommendedName>
</protein>
<gene>
    <name evidence="7" type="ORF">ABEB36_015404</name>
</gene>
<evidence type="ECO:0000256" key="4">
    <source>
        <dbReference type="SAM" id="Phobius"/>
    </source>
</evidence>
<evidence type="ECO:0000256" key="1">
    <source>
        <dbReference type="ARBA" id="ARBA00022572"/>
    </source>
</evidence>
<reference evidence="7 8" key="1">
    <citation type="submission" date="2024-05" db="EMBL/GenBank/DDBJ databases">
        <title>Genetic variation in Jamaican populations of the coffee berry borer (Hypothenemus hampei).</title>
        <authorList>
            <person name="Errbii M."/>
            <person name="Myrie A."/>
        </authorList>
    </citation>
    <scope>NUCLEOTIDE SEQUENCE [LARGE SCALE GENOMIC DNA]</scope>
    <source>
        <strain evidence="7">JA-Hopewell-2020-01-JO</strain>
        <tissue evidence="7">Whole body</tissue>
    </source>
</reference>
<dbReference type="SUPFAM" id="SSF57440">
    <property type="entry name" value="Kringle-like"/>
    <property type="match status" value="4"/>
</dbReference>
<evidence type="ECO:0000313" key="8">
    <source>
        <dbReference type="Proteomes" id="UP001566132"/>
    </source>
</evidence>
<dbReference type="EMBL" id="JBDJPC010000016">
    <property type="protein sequence ID" value="KAL1488031.1"/>
    <property type="molecule type" value="Genomic_DNA"/>
</dbReference>
<dbReference type="Gene3D" id="2.20.100.10">
    <property type="entry name" value="Thrombospondin type-1 (TSP1) repeat"/>
    <property type="match status" value="1"/>
</dbReference>
<feature type="chain" id="PRO_5044784170" description="Kringle domain-containing protein" evidence="5">
    <location>
        <begin position="18"/>
        <end position="1344"/>
    </location>
</feature>
<keyword evidence="8" id="KW-1185">Reference proteome</keyword>
<dbReference type="InterPro" id="IPR018056">
    <property type="entry name" value="Kringle_CS"/>
</dbReference>
<dbReference type="Pfam" id="PF00051">
    <property type="entry name" value="Kringle"/>
    <property type="match status" value="4"/>
</dbReference>
<comment type="caution">
    <text evidence="7">The sequence shown here is derived from an EMBL/GenBank/DDBJ whole genome shotgun (WGS) entry which is preliminary data.</text>
</comment>
<proteinExistence type="predicted"/>
<evidence type="ECO:0000256" key="5">
    <source>
        <dbReference type="SAM" id="SignalP"/>
    </source>
</evidence>
<dbReference type="InterPro" id="IPR050759">
    <property type="entry name" value="Serine_protease_kringle"/>
</dbReference>
<dbReference type="SUPFAM" id="SSF48726">
    <property type="entry name" value="Immunoglobulin"/>
    <property type="match status" value="1"/>
</dbReference>
<dbReference type="FunFam" id="2.20.100.10:FF:000001">
    <property type="entry name" value="semaphorin-5A isoform X1"/>
    <property type="match status" value="1"/>
</dbReference>
<sequence length="1344" mass="153610">MLFIPLLISILIKWIQNEAPPGNLTDLDQCKLSHLGVEYTGSIGKTESNVRCQSWISNSPHKVNDSLVDDQFPYHSKKKSKNYCRNPDRKSSGPWCYTMNSDLIDETCTVPLCSYSECKLTGPGMEFGGFHNKGYSDRKCLKWDKNRKKVLENGTYKKYDKFPDNKFSDGTAAKAKNFCRNPDGDPGGPWCFVENELGYIEREYCDIEFCDDPECSLVAKDSITYMHFKNLNENVSEVKFGLKLWNSDSFDNASARIVLTVLALPLKSKDISDLGIGLELFISNKESALRYGNKDQPEYESTPGILTSSNFTKFILNWDRGFITLGLEGSIKPIFLAEINNKKNLMGHQRDHFNFYSLQGTDVIWNFPFCLEGCDVHTTTGGDFQQFIPLRQKDIVFDLYVYIRAFHSAAILFIPSPTVDYPYFKMVLSGPHGLTRFTLKEHHGATEIVLKEIQLEDVLDYWRWSEFSVSFFANSLQIYMKKAIGMHTLLESTNEMFRQLRWFSISSGNAVAHWTFFCLPPNSAQPPEALLPECAINTNEPDYEGTQAIISNTGLPCLPWSARNLIPFDVVNLFRNEIDLFEAKNYCRNPKSSSVNGTFCFVFFEGKILKQLCRLRKCKSQQCKMAGTGNDFIGHLNTTRSGRKCDKWDVSKESIHPDYMYSFNNSYFAEMNSTLAENFCRNPTRDISGSWCYTRDPQVVQDVCNVKDCDRPEELIIIISTNQDGRRIYVLPQWKEEGLHGGLKFSLKEWNPDLLSGIIFAIFSKDGTQELQLVIGAKMNEKVELILNKQLIESRTLPHLISAGIWTDFWLQMRKGEVLLGFRGVPTPLFEWRHQYKETAFEPTFLAYYSLFDTMPIGIVFQNDECHTENTTDNNFLKYIPIGLHSKTENHVRYNNLSMKLRGVGQCWISFLWVANSFNSYQIKIDTIQGTIGFYKVEAPPRSTKPKITPLIEKNSVQTMIATKWTSFMFSWTDKLFKIARNNESVLTYESERPILTYWFSVAAVEGWVTWSANCDPLDLDGPPIDGGWSQWSPWTCTVTCGGGEGFRTRTCSNPHPNIFGKLCQGNPTVTGVCNDFPCGDISPETLEEIQSNLKKHSYSFIVEEGTSIVLKNDQVMLKKIQKESPEAYFEWTLNGVFVTVNQRVSRQGDNVSIKNTRSQDSGIYVAMIYRPNGHRAVLRVITLAVKSKLYNVETRATWSYSLQCHSVILGYIYTDLSLKVMVDNRTYLDHGIVNLAAVNTHVLNNLNQTESGAWHCVVEQRDLKLKWTTNYIRINVKKKANFFTHIMEDKLTAPLFGYLNSEIAVVAVIITIVVLVFLGAVAFLMIYLKFCHLNARSRRNRRF</sequence>
<dbReference type="PROSITE" id="PS50070">
    <property type="entry name" value="KRINGLE_2"/>
    <property type="match status" value="4"/>
</dbReference>
<accession>A0ABD1E038</accession>
<keyword evidence="1 3" id="KW-0420">Kringle</keyword>
<keyword evidence="4" id="KW-0812">Transmembrane</keyword>
<evidence type="ECO:0000256" key="2">
    <source>
        <dbReference type="ARBA" id="ARBA00023157"/>
    </source>
</evidence>
<organism evidence="7 8">
    <name type="scientific">Hypothenemus hampei</name>
    <name type="common">Coffee berry borer</name>
    <dbReference type="NCBI Taxonomy" id="57062"/>
    <lineage>
        <taxon>Eukaryota</taxon>
        <taxon>Metazoa</taxon>
        <taxon>Ecdysozoa</taxon>
        <taxon>Arthropoda</taxon>
        <taxon>Hexapoda</taxon>
        <taxon>Insecta</taxon>
        <taxon>Pterygota</taxon>
        <taxon>Neoptera</taxon>
        <taxon>Endopterygota</taxon>
        <taxon>Coleoptera</taxon>
        <taxon>Polyphaga</taxon>
        <taxon>Cucujiformia</taxon>
        <taxon>Curculionidae</taxon>
        <taxon>Scolytinae</taxon>
        <taxon>Hypothenemus</taxon>
    </lineage>
</organism>
<feature type="signal peptide" evidence="5">
    <location>
        <begin position="1"/>
        <end position="17"/>
    </location>
</feature>
<dbReference type="PROSITE" id="PS00021">
    <property type="entry name" value="KRINGLE_1"/>
    <property type="match status" value="3"/>
</dbReference>
<evidence type="ECO:0000256" key="3">
    <source>
        <dbReference type="PROSITE-ProRule" id="PRU00121"/>
    </source>
</evidence>
<feature type="domain" description="Kringle" evidence="6">
    <location>
        <begin position="625"/>
        <end position="709"/>
    </location>
</feature>
<dbReference type="InterPro" id="IPR000001">
    <property type="entry name" value="Kringle"/>
</dbReference>
<feature type="domain" description="Kringle" evidence="6">
    <location>
        <begin position="36"/>
        <end position="113"/>
    </location>
</feature>
<dbReference type="PROSITE" id="PS50092">
    <property type="entry name" value="TSP1"/>
    <property type="match status" value="1"/>
</dbReference>
<dbReference type="CDD" id="cd00108">
    <property type="entry name" value="KR"/>
    <property type="match status" value="1"/>
</dbReference>
<evidence type="ECO:0000259" key="6">
    <source>
        <dbReference type="PROSITE" id="PS50070"/>
    </source>
</evidence>
<dbReference type="InterPro" id="IPR013806">
    <property type="entry name" value="Kringle-like"/>
</dbReference>
<feature type="domain" description="Kringle" evidence="6">
    <location>
        <begin position="120"/>
        <end position="210"/>
    </location>
</feature>
<dbReference type="Proteomes" id="UP001566132">
    <property type="component" value="Unassembled WGS sequence"/>
</dbReference>
<dbReference type="InterPro" id="IPR000884">
    <property type="entry name" value="TSP1_rpt"/>
</dbReference>